<gene>
    <name evidence="2" type="ORF">CUS_4427</name>
</gene>
<evidence type="ECO:0000256" key="1">
    <source>
        <dbReference type="SAM" id="Phobius"/>
    </source>
</evidence>
<accession>E9S790</accession>
<keyword evidence="3" id="KW-1185">Reference proteome</keyword>
<name>E9S790_RUMAL</name>
<dbReference type="EMBL" id="ADKM02000007">
    <property type="protein sequence ID" value="EGC04855.1"/>
    <property type="molecule type" value="Genomic_DNA"/>
</dbReference>
<evidence type="ECO:0000313" key="3">
    <source>
        <dbReference type="Proteomes" id="UP000004259"/>
    </source>
</evidence>
<organism evidence="2 3">
    <name type="scientific">Ruminococcus albus 8</name>
    <dbReference type="NCBI Taxonomy" id="246199"/>
    <lineage>
        <taxon>Bacteria</taxon>
        <taxon>Bacillati</taxon>
        <taxon>Bacillota</taxon>
        <taxon>Clostridia</taxon>
        <taxon>Eubacteriales</taxon>
        <taxon>Oscillospiraceae</taxon>
        <taxon>Ruminococcus</taxon>
    </lineage>
</organism>
<reference evidence="2 3" key="1">
    <citation type="submission" date="2011-02" db="EMBL/GenBank/DDBJ databases">
        <authorList>
            <person name="Nelson K.E."/>
            <person name="Sutton G."/>
            <person name="Torralba M."/>
            <person name="Durkin S."/>
            <person name="Harkins D."/>
            <person name="Montgomery R."/>
            <person name="Ziemer C."/>
            <person name="Klaassens E."/>
            <person name="Ocuiv P."/>
            <person name="Morrison M."/>
        </authorList>
    </citation>
    <scope>NUCLEOTIDE SEQUENCE [LARGE SCALE GENOMIC DNA]</scope>
    <source>
        <strain evidence="2 3">8</strain>
    </source>
</reference>
<keyword evidence="1" id="KW-0812">Transmembrane</keyword>
<dbReference type="RefSeq" id="WP_002846763.1">
    <property type="nucleotide sequence ID" value="NZ_ADKM02000007.1"/>
</dbReference>
<keyword evidence="1" id="KW-1133">Transmembrane helix</keyword>
<dbReference type="AlphaFoldDB" id="E9S790"/>
<protein>
    <submittedName>
        <fullName evidence="2">Uncharacterized protein</fullName>
    </submittedName>
</protein>
<sequence>MDNIKITDENAKKQSVLPNSTAFEEKRRALKSSLIKFGIMGVLLFLMLMFALLTTINM</sequence>
<evidence type="ECO:0000313" key="2">
    <source>
        <dbReference type="EMBL" id="EGC04855.1"/>
    </source>
</evidence>
<comment type="caution">
    <text evidence="2">The sequence shown here is derived from an EMBL/GenBank/DDBJ whole genome shotgun (WGS) entry which is preliminary data.</text>
</comment>
<keyword evidence="1" id="KW-0472">Membrane</keyword>
<feature type="transmembrane region" description="Helical" evidence="1">
    <location>
        <begin position="34"/>
        <end position="56"/>
    </location>
</feature>
<dbReference type="Proteomes" id="UP000004259">
    <property type="component" value="Unassembled WGS sequence"/>
</dbReference>
<proteinExistence type="predicted"/>